<reference evidence="1" key="1">
    <citation type="submission" date="2023-03" db="EMBL/GenBank/DDBJ databases">
        <title>Chromosome-level genomes of two armyworms, Mythimna separata and Mythimna loreyi, provide insights into the biosynthesis and reception of sex pheromones.</title>
        <authorList>
            <person name="Zhao H."/>
        </authorList>
    </citation>
    <scope>NUCLEOTIDE SEQUENCE</scope>
    <source>
        <strain evidence="1">BeijingLab</strain>
    </source>
</reference>
<proteinExistence type="predicted"/>
<evidence type="ECO:0000313" key="1">
    <source>
        <dbReference type="EMBL" id="KAJ8720783.1"/>
    </source>
</evidence>
<dbReference type="EMBL" id="CM056795">
    <property type="protein sequence ID" value="KAJ8720783.1"/>
    <property type="molecule type" value="Genomic_DNA"/>
</dbReference>
<evidence type="ECO:0000313" key="2">
    <source>
        <dbReference type="Proteomes" id="UP001231649"/>
    </source>
</evidence>
<dbReference type="Proteomes" id="UP001231649">
    <property type="component" value="Chromosome 19"/>
</dbReference>
<organism evidence="1 2">
    <name type="scientific">Mythimna loreyi</name>
    <dbReference type="NCBI Taxonomy" id="667449"/>
    <lineage>
        <taxon>Eukaryota</taxon>
        <taxon>Metazoa</taxon>
        <taxon>Ecdysozoa</taxon>
        <taxon>Arthropoda</taxon>
        <taxon>Hexapoda</taxon>
        <taxon>Insecta</taxon>
        <taxon>Pterygota</taxon>
        <taxon>Neoptera</taxon>
        <taxon>Endopterygota</taxon>
        <taxon>Lepidoptera</taxon>
        <taxon>Glossata</taxon>
        <taxon>Ditrysia</taxon>
        <taxon>Noctuoidea</taxon>
        <taxon>Noctuidae</taxon>
        <taxon>Noctuinae</taxon>
        <taxon>Hadenini</taxon>
        <taxon>Mythimna</taxon>
    </lineage>
</organism>
<keyword evidence="2" id="KW-1185">Reference proteome</keyword>
<comment type="caution">
    <text evidence="1">The sequence shown here is derived from an EMBL/GenBank/DDBJ whole genome shotgun (WGS) entry which is preliminary data.</text>
</comment>
<gene>
    <name evidence="1" type="ORF">PYW08_006248</name>
</gene>
<sequence length="153" mass="17351">MQVCKKNKPMQVQRMKTEDFLSSANLEKKITNKKKATDGSKVSWLNTKEIMLKKDEFSIFMQSNLDNEHIEVNIKKSLRGNTGLITKQVMDPLWPSGKPISEAKLNDLKSLLHLIPDDAQEYYKKLSGNSTVQDDIDGFSGTVDFEVEVEDAV</sequence>
<name>A0ACC2QS86_9NEOP</name>
<accession>A0ACC2QS86</accession>
<protein>
    <submittedName>
        <fullName evidence="1">Uncharacterized protein</fullName>
    </submittedName>
</protein>